<organism evidence="2 3">
    <name type="scientific">Lentzea miocenica</name>
    <dbReference type="NCBI Taxonomy" id="3095431"/>
    <lineage>
        <taxon>Bacteria</taxon>
        <taxon>Bacillati</taxon>
        <taxon>Actinomycetota</taxon>
        <taxon>Actinomycetes</taxon>
        <taxon>Pseudonocardiales</taxon>
        <taxon>Pseudonocardiaceae</taxon>
        <taxon>Lentzea</taxon>
    </lineage>
</organism>
<sequence>MTTRIPVGLSTASVYPQPAGAAFEMASDLGYDGVELMVWADPVSQDIRAVDRLSSRSGMPVLAVHAPCLLISQRVWSPDPVERLRKSVQAAADLGAPTVVLHPPFRWQRKYADGFADLVSSLEDESGIAIAVENMFPVRRPLGRGRSVQMTAFKPSIDPTDVGHRNYTLDLSHSAAAHMDALELAKRMGDGLRHIHLADGSGAPKDEHMVPGRGTQPCAELCELLARGGFDGQVVLEVNTRRAASPAARREMLAESLLFARLHLEFPTEGGAGKGRSSLSH</sequence>
<reference evidence="2 3" key="2">
    <citation type="submission" date="2023-11" db="EMBL/GenBank/DDBJ databases">
        <authorList>
            <person name="Lara A.C."/>
            <person name="Chronakova A."/>
        </authorList>
    </citation>
    <scope>NUCLEOTIDE SEQUENCE [LARGE SCALE GENOMIC DNA]</scope>
    <source>
        <strain evidence="2 3">BCCO 10_0856</strain>
    </source>
</reference>
<dbReference type="InterPro" id="IPR050312">
    <property type="entry name" value="IolE/XylAMocC-like"/>
</dbReference>
<evidence type="ECO:0000259" key="1">
    <source>
        <dbReference type="Pfam" id="PF01261"/>
    </source>
</evidence>
<dbReference type="PANTHER" id="PTHR12110:SF47">
    <property type="match status" value="1"/>
</dbReference>
<dbReference type="Gene3D" id="3.20.20.150">
    <property type="entry name" value="Divalent-metal-dependent TIM barrel enzymes"/>
    <property type="match status" value="1"/>
</dbReference>
<dbReference type="GO" id="GO:0016853">
    <property type="term" value="F:isomerase activity"/>
    <property type="evidence" value="ECO:0007669"/>
    <property type="project" value="UniProtKB-KW"/>
</dbReference>
<dbReference type="InterPro" id="IPR036237">
    <property type="entry name" value="Xyl_isomerase-like_sf"/>
</dbReference>
<proteinExistence type="predicted"/>
<protein>
    <submittedName>
        <fullName evidence="2">Sugar phosphate isomerase/epimerase family protein</fullName>
    </submittedName>
</protein>
<reference evidence="2 3" key="1">
    <citation type="submission" date="2023-11" db="EMBL/GenBank/DDBJ databases">
        <title>Lentzea sokolovensis, sp. nov., Lentzea kristufkii, sp. nov., and Lentzea miocenensis, sp. nov., rare actinobacteria from Sokolov Coal Basin, Miocene lacustrine sediment, Czech Republic.</title>
        <authorList>
            <person name="Lara A."/>
            <person name="Kotroba L."/>
            <person name="Nouioui I."/>
            <person name="Neumann-Schaal M."/>
            <person name="Mast Y."/>
            <person name="Chronakova A."/>
        </authorList>
    </citation>
    <scope>NUCLEOTIDE SEQUENCE [LARGE SCALE GENOMIC DNA]</scope>
    <source>
        <strain evidence="2 3">BCCO 10_0856</strain>
    </source>
</reference>
<gene>
    <name evidence="2" type="ORF">SK803_30370</name>
</gene>
<accession>A0ABU4T8R1</accession>
<dbReference type="InterPro" id="IPR013022">
    <property type="entry name" value="Xyl_isomerase-like_TIM-brl"/>
</dbReference>
<dbReference type="SUPFAM" id="SSF51658">
    <property type="entry name" value="Xylose isomerase-like"/>
    <property type="match status" value="1"/>
</dbReference>
<dbReference type="PANTHER" id="PTHR12110">
    <property type="entry name" value="HYDROXYPYRUVATE ISOMERASE"/>
    <property type="match status" value="1"/>
</dbReference>
<keyword evidence="2" id="KW-0413">Isomerase</keyword>
<name>A0ABU4T8R1_9PSEU</name>
<keyword evidence="3" id="KW-1185">Reference proteome</keyword>
<feature type="domain" description="Xylose isomerase-like TIM barrel" evidence="1">
    <location>
        <begin position="23"/>
        <end position="252"/>
    </location>
</feature>
<dbReference type="RefSeq" id="WP_319969569.1">
    <property type="nucleotide sequence ID" value="NZ_JAXAVW010000028.1"/>
</dbReference>
<comment type="caution">
    <text evidence="2">The sequence shown here is derived from an EMBL/GenBank/DDBJ whole genome shotgun (WGS) entry which is preliminary data.</text>
</comment>
<dbReference type="Proteomes" id="UP001285521">
    <property type="component" value="Unassembled WGS sequence"/>
</dbReference>
<dbReference type="Pfam" id="PF01261">
    <property type="entry name" value="AP_endonuc_2"/>
    <property type="match status" value="1"/>
</dbReference>
<evidence type="ECO:0000313" key="3">
    <source>
        <dbReference type="Proteomes" id="UP001285521"/>
    </source>
</evidence>
<dbReference type="EMBL" id="JAXAVW010000028">
    <property type="protein sequence ID" value="MDX8034546.1"/>
    <property type="molecule type" value="Genomic_DNA"/>
</dbReference>
<evidence type="ECO:0000313" key="2">
    <source>
        <dbReference type="EMBL" id="MDX8034546.1"/>
    </source>
</evidence>